<reference evidence="1 2" key="1">
    <citation type="submission" date="2024-02" db="EMBL/GenBank/DDBJ databases">
        <title>A new putative Pannonibacter species isolated from two cases of bloodstream infections in paediatric patients.</title>
        <authorList>
            <person name="Castellana S."/>
            <person name="De Laurentiis V."/>
            <person name="Grassi M."/>
            <person name="De Leonardis F."/>
            <person name="Mosca A."/>
            <person name="De Carlo C."/>
            <person name="Sparapano E."/>
            <person name="Ronga L."/>
            <person name="Santacroce L."/>
            <person name="Chironna M."/>
            <person name="De Robertis A."/>
            <person name="Bianco A."/>
            <person name="Del Sambro L."/>
            <person name="Capozzi L."/>
            <person name="Parisi A."/>
        </authorList>
    </citation>
    <scope>NUCLEOTIDE SEQUENCE [LARGE SCALE GENOMIC DNA]</scope>
    <source>
        <strain evidence="1 2">Pt2</strain>
    </source>
</reference>
<proteinExistence type="predicted"/>
<dbReference type="EMBL" id="JBAKBE010000008">
    <property type="protein sequence ID" value="MEH0097455.1"/>
    <property type="molecule type" value="Genomic_DNA"/>
</dbReference>
<evidence type="ECO:0000313" key="2">
    <source>
        <dbReference type="Proteomes" id="UP001380822"/>
    </source>
</evidence>
<protein>
    <submittedName>
        <fullName evidence="1">Uncharacterized protein</fullName>
    </submittedName>
</protein>
<name>A0ABU7ZRQ0_9HYPH</name>
<dbReference type="Proteomes" id="UP001380822">
    <property type="component" value="Unassembled WGS sequence"/>
</dbReference>
<organism evidence="1 2">
    <name type="scientific">Pannonibacter anstelovis</name>
    <dbReference type="NCBI Taxonomy" id="3121537"/>
    <lineage>
        <taxon>Bacteria</taxon>
        <taxon>Pseudomonadati</taxon>
        <taxon>Pseudomonadota</taxon>
        <taxon>Alphaproteobacteria</taxon>
        <taxon>Hyphomicrobiales</taxon>
        <taxon>Stappiaceae</taxon>
        <taxon>Pannonibacter</taxon>
    </lineage>
</organism>
<keyword evidence="2" id="KW-1185">Reference proteome</keyword>
<sequence length="70" mass="7325">MQHLPADAAGNSARTLAPGAMPLAFCSAFPPSASGRKGGRPGISEIRYERMCRGQAAVSLCKRFTSGMVQ</sequence>
<accession>A0ABU7ZRQ0</accession>
<comment type="caution">
    <text evidence="1">The sequence shown here is derived from an EMBL/GenBank/DDBJ whole genome shotgun (WGS) entry which is preliminary data.</text>
</comment>
<evidence type="ECO:0000313" key="1">
    <source>
        <dbReference type="EMBL" id="MEH0097455.1"/>
    </source>
</evidence>
<gene>
    <name evidence="1" type="ORF">V6L76_14420</name>
</gene>
<dbReference type="RefSeq" id="WP_334252048.1">
    <property type="nucleotide sequence ID" value="NZ_JBAKBE010000008.1"/>
</dbReference>